<proteinExistence type="predicted"/>
<name>A0A518FRE5_9PLAN</name>
<evidence type="ECO:0000256" key="1">
    <source>
        <dbReference type="ARBA" id="ARBA00023122"/>
    </source>
</evidence>
<dbReference type="InterPro" id="IPR046342">
    <property type="entry name" value="CBS_dom_sf"/>
</dbReference>
<organism evidence="4 5">
    <name type="scientific">Gimesia panareensis</name>
    <dbReference type="NCBI Taxonomy" id="2527978"/>
    <lineage>
        <taxon>Bacteria</taxon>
        <taxon>Pseudomonadati</taxon>
        <taxon>Planctomycetota</taxon>
        <taxon>Planctomycetia</taxon>
        <taxon>Planctomycetales</taxon>
        <taxon>Planctomycetaceae</taxon>
        <taxon>Gimesia</taxon>
    </lineage>
</organism>
<evidence type="ECO:0000259" key="3">
    <source>
        <dbReference type="PROSITE" id="PS51371"/>
    </source>
</evidence>
<dbReference type="AlphaFoldDB" id="A0A518FRE5"/>
<feature type="domain" description="CBS" evidence="3">
    <location>
        <begin position="9"/>
        <end position="65"/>
    </location>
</feature>
<evidence type="ECO:0000256" key="2">
    <source>
        <dbReference type="PROSITE-ProRule" id="PRU00703"/>
    </source>
</evidence>
<dbReference type="Pfam" id="PF00571">
    <property type="entry name" value="CBS"/>
    <property type="match status" value="2"/>
</dbReference>
<dbReference type="PANTHER" id="PTHR43080:SF2">
    <property type="entry name" value="CBS DOMAIN-CONTAINING PROTEIN"/>
    <property type="match status" value="1"/>
</dbReference>
<dbReference type="OrthoDB" id="213170at2"/>
<evidence type="ECO:0000313" key="4">
    <source>
        <dbReference type="EMBL" id="QDV18875.1"/>
    </source>
</evidence>
<protein>
    <submittedName>
        <fullName evidence="4">Inosine 5-monophosphate dehydrogenase</fullName>
    </submittedName>
</protein>
<evidence type="ECO:0000313" key="5">
    <source>
        <dbReference type="Proteomes" id="UP000320839"/>
    </source>
</evidence>
<dbReference type="Proteomes" id="UP000320839">
    <property type="component" value="Chromosome"/>
</dbReference>
<keyword evidence="1 2" id="KW-0129">CBS domain</keyword>
<dbReference type="RefSeq" id="WP_145456994.1">
    <property type="nucleotide sequence ID" value="NZ_CP036317.1"/>
</dbReference>
<dbReference type="Gene3D" id="3.10.580.10">
    <property type="entry name" value="CBS-domain"/>
    <property type="match status" value="1"/>
</dbReference>
<accession>A0A518FRE5</accession>
<sequence length="175" mass="19663">MQVRVRDLMTQSPVSVPLGTSLQEAARQMIQAESPEVYVTNGQMKLLGVIPEYNFLKQKLQHADMLAPVESIMHVQLETLSPDDDALQHAPLFRDRRNSCMPVTDDGRLVGKLTCRDLFRLMLTLDEVEDDTEQQAANTSATTEIHASSAEINPPHLNRVNSHRQLLQLHGLIDD</sequence>
<dbReference type="InterPro" id="IPR000644">
    <property type="entry name" value="CBS_dom"/>
</dbReference>
<dbReference type="PROSITE" id="PS51371">
    <property type="entry name" value="CBS"/>
    <property type="match status" value="2"/>
</dbReference>
<dbReference type="EMBL" id="CP036317">
    <property type="protein sequence ID" value="QDV18875.1"/>
    <property type="molecule type" value="Genomic_DNA"/>
</dbReference>
<dbReference type="SMART" id="SM00116">
    <property type="entry name" value="CBS"/>
    <property type="match status" value="2"/>
</dbReference>
<reference evidence="4 5" key="1">
    <citation type="submission" date="2019-02" db="EMBL/GenBank/DDBJ databases">
        <title>Deep-cultivation of Planctomycetes and their phenomic and genomic characterization uncovers novel biology.</title>
        <authorList>
            <person name="Wiegand S."/>
            <person name="Jogler M."/>
            <person name="Boedeker C."/>
            <person name="Pinto D."/>
            <person name="Vollmers J."/>
            <person name="Rivas-Marin E."/>
            <person name="Kohn T."/>
            <person name="Peeters S.H."/>
            <person name="Heuer A."/>
            <person name="Rast P."/>
            <person name="Oberbeckmann S."/>
            <person name="Bunk B."/>
            <person name="Jeske O."/>
            <person name="Meyerdierks A."/>
            <person name="Storesund J.E."/>
            <person name="Kallscheuer N."/>
            <person name="Luecker S."/>
            <person name="Lage O.M."/>
            <person name="Pohl T."/>
            <person name="Merkel B.J."/>
            <person name="Hornburger P."/>
            <person name="Mueller R.-W."/>
            <person name="Bruemmer F."/>
            <person name="Labrenz M."/>
            <person name="Spormann A.M."/>
            <person name="Op den Camp H."/>
            <person name="Overmann J."/>
            <person name="Amann R."/>
            <person name="Jetten M.S.M."/>
            <person name="Mascher T."/>
            <person name="Medema M.H."/>
            <person name="Devos D.P."/>
            <person name="Kaster A.-K."/>
            <person name="Ovreas L."/>
            <person name="Rohde M."/>
            <person name="Galperin M.Y."/>
            <person name="Jogler C."/>
        </authorList>
    </citation>
    <scope>NUCLEOTIDE SEQUENCE [LARGE SCALE GENOMIC DNA]</scope>
    <source>
        <strain evidence="4 5">Pan153</strain>
    </source>
</reference>
<dbReference type="InterPro" id="IPR051257">
    <property type="entry name" value="Diverse_CBS-Domain"/>
</dbReference>
<dbReference type="PANTHER" id="PTHR43080">
    <property type="entry name" value="CBS DOMAIN-CONTAINING PROTEIN CBSX3, MITOCHONDRIAL"/>
    <property type="match status" value="1"/>
</dbReference>
<gene>
    <name evidence="4" type="ORF">Pan153_35360</name>
</gene>
<dbReference type="SUPFAM" id="SSF54631">
    <property type="entry name" value="CBS-domain pair"/>
    <property type="match status" value="1"/>
</dbReference>
<feature type="domain" description="CBS" evidence="3">
    <location>
        <begin position="73"/>
        <end position="132"/>
    </location>
</feature>